<reference evidence="2" key="4">
    <citation type="submission" date="2024-02" db="EMBL/GenBank/DDBJ databases">
        <title>Comparative genomics of Cryptococcus and Kwoniella reveals pathogenesis evolution and contrasting modes of karyotype evolution via chromosome fusion or intercentromeric recombination.</title>
        <authorList>
            <person name="Coelho M.A."/>
            <person name="David-Palma M."/>
            <person name="Shea T."/>
            <person name="Bowers K."/>
            <person name="McGinley-Smith S."/>
            <person name="Mohammad A.W."/>
            <person name="Gnirke A."/>
            <person name="Yurkov A.M."/>
            <person name="Nowrousian M."/>
            <person name="Sun S."/>
            <person name="Cuomo C.A."/>
            <person name="Heitman J."/>
        </authorList>
    </citation>
    <scope>NUCLEOTIDE SEQUENCE</scope>
    <source>
        <strain evidence="2">CBS 10737</strain>
    </source>
</reference>
<evidence type="ECO:0000313" key="3">
    <source>
        <dbReference type="Proteomes" id="UP000094020"/>
    </source>
</evidence>
<sequence>MSCYPYISIPFPTFLICFSYPKPKAQVPCLAELRKKAEFLSSSSSKITNTNYSQREIKFPEKVTSKGLPIPISIPKFTFTSYSTHTFQSSNSCHLLSFDMIPRKEDEEDKVKESINSDDIEYGFDQIYRLGKKPNKLYKLNSNEGYDIIKYDLQKDITEIQLTPKINSFSIKSNYYKRDIQYNEAKNEIRHDSTDPDLSWPSW</sequence>
<dbReference type="AlphaFoldDB" id="A0A1B9HXM7"/>
<reference evidence="1" key="3">
    <citation type="submission" date="2016-07" db="EMBL/GenBank/DDBJ databases">
        <title>Evolution of pathogenesis and genome organization in the Tremellales.</title>
        <authorList>
            <person name="Cuomo C."/>
            <person name="Litvintseva A."/>
            <person name="Heitman J."/>
            <person name="Chen Y."/>
            <person name="Sun S."/>
            <person name="Springer D."/>
            <person name="Dromer F."/>
            <person name="Young S."/>
            <person name="Zeng Q."/>
            <person name="Chapman S."/>
            <person name="Gujja S."/>
            <person name="Saif S."/>
            <person name="Birren B."/>
        </authorList>
    </citation>
    <scope>NUCLEOTIDE SEQUENCE</scope>
    <source>
        <strain evidence="1">CBS 10737</strain>
    </source>
</reference>
<dbReference type="KEGG" id="kpin:30174271"/>
<dbReference type="EMBL" id="CP144529">
    <property type="protein sequence ID" value="WWC73597.1"/>
    <property type="molecule type" value="Genomic_DNA"/>
</dbReference>
<evidence type="ECO:0000313" key="2">
    <source>
        <dbReference type="EMBL" id="WWC73597.1"/>
    </source>
</evidence>
<gene>
    <name evidence="1" type="ORF">I206_05902</name>
    <name evidence="2" type="ORF">I206_107569</name>
</gene>
<dbReference type="GeneID" id="30174271"/>
<dbReference type="EMBL" id="KI894014">
    <property type="protein sequence ID" value="OCF48035.1"/>
    <property type="molecule type" value="Genomic_DNA"/>
</dbReference>
<dbReference type="Proteomes" id="UP000094020">
    <property type="component" value="Chromosome 11"/>
</dbReference>
<keyword evidence="3" id="KW-1185">Reference proteome</keyword>
<protein>
    <submittedName>
        <fullName evidence="1">Uncharacterized protein</fullName>
    </submittedName>
</protein>
<proteinExistence type="predicted"/>
<accession>A0A1B9HXM7</accession>
<organism evidence="1">
    <name type="scientific">Kwoniella pini CBS 10737</name>
    <dbReference type="NCBI Taxonomy" id="1296096"/>
    <lineage>
        <taxon>Eukaryota</taxon>
        <taxon>Fungi</taxon>
        <taxon>Dikarya</taxon>
        <taxon>Basidiomycota</taxon>
        <taxon>Agaricomycotina</taxon>
        <taxon>Tremellomycetes</taxon>
        <taxon>Tremellales</taxon>
        <taxon>Cryptococcaceae</taxon>
        <taxon>Kwoniella</taxon>
    </lineage>
</organism>
<reference evidence="1" key="1">
    <citation type="submission" date="2013-07" db="EMBL/GenBank/DDBJ databases">
        <title>The Genome Sequence of Cryptococcus pinus CBS10737.</title>
        <authorList>
            <consortium name="The Broad Institute Genome Sequencing Platform"/>
            <person name="Cuomo C."/>
            <person name="Litvintseva A."/>
            <person name="Chen Y."/>
            <person name="Heitman J."/>
            <person name="Sun S."/>
            <person name="Springer D."/>
            <person name="Dromer F."/>
            <person name="Young S.K."/>
            <person name="Zeng Q."/>
            <person name="Gargeya S."/>
            <person name="Fitzgerald M."/>
            <person name="Abouelleil A."/>
            <person name="Alvarado L."/>
            <person name="Berlin A.M."/>
            <person name="Chapman S.B."/>
            <person name="Dewar J."/>
            <person name="Goldberg J."/>
            <person name="Griggs A."/>
            <person name="Gujja S."/>
            <person name="Hansen M."/>
            <person name="Howarth C."/>
            <person name="Imamovic A."/>
            <person name="Larimer J."/>
            <person name="McCowan C."/>
            <person name="Murphy C."/>
            <person name="Pearson M."/>
            <person name="Priest M."/>
            <person name="Roberts A."/>
            <person name="Saif S."/>
            <person name="Shea T."/>
            <person name="Sykes S."/>
            <person name="Wortman J."/>
            <person name="Nusbaum C."/>
            <person name="Birren B."/>
        </authorList>
    </citation>
    <scope>NUCLEOTIDE SEQUENCE [LARGE SCALE GENOMIC DNA]</scope>
    <source>
        <strain evidence="1">CBS 10737</strain>
    </source>
</reference>
<dbReference type="RefSeq" id="XP_019009254.1">
    <property type="nucleotide sequence ID" value="XM_019157614.1"/>
</dbReference>
<evidence type="ECO:0000313" key="1">
    <source>
        <dbReference type="EMBL" id="OCF48035.1"/>
    </source>
</evidence>
<name>A0A1B9HXM7_9TREE</name>
<reference evidence="2" key="2">
    <citation type="submission" date="2013-07" db="EMBL/GenBank/DDBJ databases">
        <authorList>
            <consortium name="The Broad Institute Genome Sequencing Platform"/>
            <person name="Cuomo C."/>
            <person name="Litvintseva A."/>
            <person name="Chen Y."/>
            <person name="Heitman J."/>
            <person name="Sun S."/>
            <person name="Springer D."/>
            <person name="Dromer F."/>
            <person name="Young S.K."/>
            <person name="Zeng Q."/>
            <person name="Gargeya S."/>
            <person name="Fitzgerald M."/>
            <person name="Abouelleil A."/>
            <person name="Alvarado L."/>
            <person name="Berlin A.M."/>
            <person name="Chapman S.B."/>
            <person name="Dewar J."/>
            <person name="Goldberg J."/>
            <person name="Griggs A."/>
            <person name="Gujja S."/>
            <person name="Hansen M."/>
            <person name="Howarth C."/>
            <person name="Imamovic A."/>
            <person name="Larimer J."/>
            <person name="McCowan C."/>
            <person name="Murphy C."/>
            <person name="Pearson M."/>
            <person name="Priest M."/>
            <person name="Roberts A."/>
            <person name="Saif S."/>
            <person name="Shea T."/>
            <person name="Sykes S."/>
            <person name="Wortman J."/>
            <person name="Nusbaum C."/>
            <person name="Birren B."/>
        </authorList>
    </citation>
    <scope>NUCLEOTIDE SEQUENCE</scope>
    <source>
        <strain evidence="2">CBS 10737</strain>
    </source>
</reference>